<sequence>MSNETAVDDADSSIESKESADITEILTEGFMQSFVPNMESLQGRLGELTQNQGILIETMQQENDKFVDCISARNLALMLSYVRTYHIKLMKIKQDMSSVEDRVGRLQKRAMKLKLQKEKEERSKAEAHEKQLELERQLTAKVAGSEH</sequence>
<comment type="similarity">
    <text evidence="2 5">Belongs to the BLOC1S6 family.</text>
</comment>
<keyword evidence="4" id="KW-0963">Cytoplasm</keyword>
<gene>
    <name evidence="7" type="ORF">PLOB_00017312</name>
</gene>
<comment type="caution">
    <text evidence="7">The sequence shown here is derived from an EMBL/GenBank/DDBJ whole genome shotgun (WGS) entry which is preliminary data.</text>
</comment>
<evidence type="ECO:0000256" key="4">
    <source>
        <dbReference type="ARBA" id="ARBA00022490"/>
    </source>
</evidence>
<dbReference type="PANTHER" id="PTHR31328:SF2">
    <property type="entry name" value="BIOGENESIS OF LYSOSOME-RELATED ORGANELLES COMPLEX 1 SUBUNIT 6"/>
    <property type="match status" value="1"/>
</dbReference>
<dbReference type="Pfam" id="PF14712">
    <property type="entry name" value="Snapin_Pallidin"/>
    <property type="match status" value="1"/>
</dbReference>
<proteinExistence type="inferred from homology"/>
<evidence type="ECO:0000256" key="6">
    <source>
        <dbReference type="SAM" id="MobiDB-lite"/>
    </source>
</evidence>
<evidence type="ECO:0000256" key="5">
    <source>
        <dbReference type="PIRNR" id="PIRNR037609"/>
    </source>
</evidence>
<protein>
    <recommendedName>
        <fullName evidence="3 5">Biogenesis of lysosome-related organelles complex 1 subunit 6</fullName>
        <shortName evidence="5">BLOC-1 subunit 6</shortName>
    </recommendedName>
</protein>
<accession>A0ABN8R9Z1</accession>
<dbReference type="Proteomes" id="UP001159405">
    <property type="component" value="Unassembled WGS sequence"/>
</dbReference>
<feature type="compositionally biased region" description="Basic and acidic residues" evidence="6">
    <location>
        <begin position="115"/>
        <end position="147"/>
    </location>
</feature>
<dbReference type="PIRSF" id="PIRSF037609">
    <property type="entry name" value="BLOC-1_complex_pallidin"/>
    <property type="match status" value="1"/>
</dbReference>
<dbReference type="PANTHER" id="PTHR31328">
    <property type="entry name" value="BIOGENESIS OF LYSOSOME-RELATED ORGANELLES COMPLEX 1 SUBUNIT 6"/>
    <property type="match status" value="1"/>
</dbReference>
<organism evidence="7 8">
    <name type="scientific">Porites lobata</name>
    <dbReference type="NCBI Taxonomy" id="104759"/>
    <lineage>
        <taxon>Eukaryota</taxon>
        <taxon>Metazoa</taxon>
        <taxon>Cnidaria</taxon>
        <taxon>Anthozoa</taxon>
        <taxon>Hexacorallia</taxon>
        <taxon>Scleractinia</taxon>
        <taxon>Fungiina</taxon>
        <taxon>Poritidae</taxon>
        <taxon>Porites</taxon>
    </lineage>
</organism>
<comment type="function">
    <text evidence="5">Component of the biogenesis of lysosome-related organelles complex-1 (BLOC-1) involved in pigment granule biogenesis.</text>
</comment>
<evidence type="ECO:0000256" key="1">
    <source>
        <dbReference type="ARBA" id="ARBA00004496"/>
    </source>
</evidence>
<reference evidence="7 8" key="1">
    <citation type="submission" date="2022-05" db="EMBL/GenBank/DDBJ databases">
        <authorList>
            <consortium name="Genoscope - CEA"/>
            <person name="William W."/>
        </authorList>
    </citation>
    <scope>NUCLEOTIDE SEQUENCE [LARGE SCALE GENOMIC DNA]</scope>
</reference>
<dbReference type="EMBL" id="CALNXK010000205">
    <property type="protein sequence ID" value="CAH3175827.1"/>
    <property type="molecule type" value="Genomic_DNA"/>
</dbReference>
<dbReference type="InterPro" id="IPR028119">
    <property type="entry name" value="Snapin/Pallidin/Snn1"/>
</dbReference>
<evidence type="ECO:0000256" key="2">
    <source>
        <dbReference type="ARBA" id="ARBA00005767"/>
    </source>
</evidence>
<name>A0ABN8R9Z1_9CNID</name>
<evidence type="ECO:0000256" key="3">
    <source>
        <dbReference type="ARBA" id="ARBA00019579"/>
    </source>
</evidence>
<comment type="subcellular location">
    <subcellularLocation>
        <location evidence="1">Cytoplasm</location>
    </subcellularLocation>
</comment>
<evidence type="ECO:0000313" key="7">
    <source>
        <dbReference type="EMBL" id="CAH3175827.1"/>
    </source>
</evidence>
<keyword evidence="8" id="KW-1185">Reference proteome</keyword>
<feature type="region of interest" description="Disordered" evidence="6">
    <location>
        <begin position="114"/>
        <end position="147"/>
    </location>
</feature>
<evidence type="ECO:0000313" key="8">
    <source>
        <dbReference type="Proteomes" id="UP001159405"/>
    </source>
</evidence>
<dbReference type="InterPro" id="IPR017242">
    <property type="entry name" value="BLOC-1_pallidin"/>
</dbReference>